<dbReference type="EMBL" id="JAAZCD010000035">
    <property type="protein sequence ID" value="NLD30937.1"/>
    <property type="molecule type" value="Genomic_DNA"/>
</dbReference>
<reference evidence="1 2" key="1">
    <citation type="journal article" date="2020" name="Biotechnol. Biofuels">
        <title>New insights from the biogas microbiome by comprehensive genome-resolved metagenomics of nearly 1600 species originating from multiple anaerobic digesters.</title>
        <authorList>
            <person name="Campanaro S."/>
            <person name="Treu L."/>
            <person name="Rodriguez-R L.M."/>
            <person name="Kovalovszki A."/>
            <person name="Ziels R.M."/>
            <person name="Maus I."/>
            <person name="Zhu X."/>
            <person name="Kougias P.G."/>
            <person name="Basile A."/>
            <person name="Luo G."/>
            <person name="Schluter A."/>
            <person name="Konstantinidis K.T."/>
            <person name="Angelidaki I."/>
        </authorList>
    </citation>
    <scope>NUCLEOTIDE SEQUENCE [LARGE SCALE GENOMIC DNA]</scope>
    <source>
        <strain evidence="1">AS07pgkLD_105</strain>
    </source>
</reference>
<dbReference type="AlphaFoldDB" id="A0A847D3F1"/>
<evidence type="ECO:0000313" key="2">
    <source>
        <dbReference type="Proteomes" id="UP000589373"/>
    </source>
</evidence>
<dbReference type="RefSeq" id="WP_276641584.1">
    <property type="nucleotide sequence ID" value="NZ_JAAZCD010000035.1"/>
</dbReference>
<name>A0A847D3F1_9LACT</name>
<protein>
    <submittedName>
        <fullName evidence="1">Uncharacterized protein</fullName>
    </submittedName>
</protein>
<gene>
    <name evidence="1" type="ORF">GX662_01560</name>
</gene>
<organism evidence="1 2">
    <name type="scientific">Trichococcus flocculiformis</name>
    <dbReference type="NCBI Taxonomy" id="82803"/>
    <lineage>
        <taxon>Bacteria</taxon>
        <taxon>Bacillati</taxon>
        <taxon>Bacillota</taxon>
        <taxon>Bacilli</taxon>
        <taxon>Lactobacillales</taxon>
        <taxon>Carnobacteriaceae</taxon>
        <taxon>Trichococcus</taxon>
    </lineage>
</organism>
<evidence type="ECO:0000313" key="1">
    <source>
        <dbReference type="EMBL" id="NLD30937.1"/>
    </source>
</evidence>
<sequence>MGNAVRMLRPDIFGFKPMFPNVDDTPADMQISFTLETEMEVDYLENVQMIDHLMGRDTYSFKLGNTAAAPFTDIALVNDLTTNDWRPGWHPETNRIPVASDKKPVDSRPAQLFTAPVGNDALGFIQHNAFWP</sequence>
<proteinExistence type="predicted"/>
<accession>A0A847D3F1</accession>
<comment type="caution">
    <text evidence="1">The sequence shown here is derived from an EMBL/GenBank/DDBJ whole genome shotgun (WGS) entry which is preliminary data.</text>
</comment>
<dbReference type="Proteomes" id="UP000589373">
    <property type="component" value="Unassembled WGS sequence"/>
</dbReference>